<gene>
    <name evidence="1" type="ORF">GA0070564_10323</name>
</gene>
<keyword evidence="2" id="KW-1185">Reference proteome</keyword>
<name>A0A1C4XDU1_9ACTN</name>
<sequence length="180" mass="18769">MPTTSKGLTYPTSTGHARIWEHIQTLAQDVDRVITKPAIGKASNTVSQSSITTEAVSLTVSSMVFKAGWAYRAYIRTAVYGTVGAQVAFRLRKTNATGTDLGEFGRVTCDGTVVGSSAMVNGSIVLVRSAGTDLTTDVVLTVSASTGTVNCWAGTSSPRYLIIEPIGTAAEYAGLGVDVN</sequence>
<protein>
    <submittedName>
        <fullName evidence="1">Uncharacterized protein</fullName>
    </submittedName>
</protein>
<dbReference type="Proteomes" id="UP000199504">
    <property type="component" value="Unassembled WGS sequence"/>
</dbReference>
<organism evidence="1 2">
    <name type="scientific">Micromonospora mirobrigensis</name>
    <dbReference type="NCBI Taxonomy" id="262898"/>
    <lineage>
        <taxon>Bacteria</taxon>
        <taxon>Bacillati</taxon>
        <taxon>Actinomycetota</taxon>
        <taxon>Actinomycetes</taxon>
        <taxon>Micromonosporales</taxon>
        <taxon>Micromonosporaceae</taxon>
        <taxon>Micromonospora</taxon>
    </lineage>
</organism>
<reference evidence="2" key="1">
    <citation type="submission" date="2016-06" db="EMBL/GenBank/DDBJ databases">
        <authorList>
            <person name="Varghese N."/>
            <person name="Submissions Spin"/>
        </authorList>
    </citation>
    <scope>NUCLEOTIDE SEQUENCE [LARGE SCALE GENOMIC DNA]</scope>
    <source>
        <strain evidence="2">DSM 44830</strain>
    </source>
</reference>
<proteinExistence type="predicted"/>
<dbReference type="OrthoDB" id="4338991at2"/>
<dbReference type="EMBL" id="FMCX01000003">
    <property type="protein sequence ID" value="SCF06688.1"/>
    <property type="molecule type" value="Genomic_DNA"/>
</dbReference>
<accession>A0A1C4XDU1</accession>
<dbReference type="STRING" id="262898.GA0070564_10323"/>
<dbReference type="AlphaFoldDB" id="A0A1C4XDU1"/>
<evidence type="ECO:0000313" key="2">
    <source>
        <dbReference type="Proteomes" id="UP000199504"/>
    </source>
</evidence>
<dbReference type="RefSeq" id="WP_091607269.1">
    <property type="nucleotide sequence ID" value="NZ_FMCX01000003.1"/>
</dbReference>
<evidence type="ECO:0000313" key="1">
    <source>
        <dbReference type="EMBL" id="SCF06688.1"/>
    </source>
</evidence>